<evidence type="ECO:0000256" key="1">
    <source>
        <dbReference type="SAM" id="Phobius"/>
    </source>
</evidence>
<proteinExistence type="predicted"/>
<dbReference type="EMBL" id="CP016176">
    <property type="protein sequence ID" value="AOM39652.1"/>
    <property type="molecule type" value="Genomic_DNA"/>
</dbReference>
<accession>A0A2G0Q5R1</accession>
<gene>
    <name evidence="2" type="ORF">A9255_03020</name>
    <name evidence="3" type="ORF">Xhom_02503</name>
</gene>
<protein>
    <submittedName>
        <fullName evidence="3">Uncharacterized protein</fullName>
    </submittedName>
</protein>
<reference evidence="3 5" key="2">
    <citation type="journal article" date="2017" name="Nat. Microbiol.">
        <title>Natural product diversity associated with the nematode symbionts Photorhabdus and Xenorhabdus.</title>
        <authorList>
            <person name="Tobias N.J."/>
            <person name="Wolff H."/>
            <person name="Djahanschiri B."/>
            <person name="Grundmann F."/>
            <person name="Kronenwerth M."/>
            <person name="Shi Y.M."/>
            <person name="Simonyi S."/>
            <person name="Grun P."/>
            <person name="Shapiro-Ilan D."/>
            <person name="Pidot S.J."/>
            <person name="Stinear T.P."/>
            <person name="Ebersberger I."/>
            <person name="Bode H.B."/>
        </authorList>
    </citation>
    <scope>NUCLEOTIDE SEQUENCE [LARGE SCALE GENOMIC DNA]</scope>
    <source>
        <strain evidence="3 5">DSM 17903</strain>
    </source>
</reference>
<keyword evidence="1" id="KW-0812">Transmembrane</keyword>
<keyword evidence="4" id="KW-1185">Reference proteome</keyword>
<sequence length="93" mass="10855">MWYVYLSAMIFNLVFSVFILRLLYELSIAFIRTASATRWSARCAECRNPIKIIKHFIGIFPVTESTTRIHSKFGEWRGVGDWIVYAENGEEES</sequence>
<evidence type="ECO:0000313" key="2">
    <source>
        <dbReference type="EMBL" id="AOM39652.1"/>
    </source>
</evidence>
<dbReference type="KEGG" id="xho:A9255_03020"/>
<keyword evidence="1" id="KW-1133">Transmembrane helix</keyword>
<evidence type="ECO:0000313" key="3">
    <source>
        <dbReference type="EMBL" id="PHM54560.1"/>
    </source>
</evidence>
<name>A0A2G0Q5R1_XENHO</name>
<keyword evidence="1" id="KW-0472">Membrane</keyword>
<dbReference type="STRING" id="351679.A9255_03020"/>
<reference evidence="2 4" key="1">
    <citation type="submission" date="2016-06" db="EMBL/GenBank/DDBJ databases">
        <title>Bacterial characters and pathogenicity of Xenorhabdus hominickii from an entomopathogenic nematode, Steinernema monticolum.</title>
        <authorList>
            <person name="Park Y."/>
            <person name="Kim Y."/>
        </authorList>
    </citation>
    <scope>NUCLEOTIDE SEQUENCE [LARGE SCALE GENOMIC DNA]</scope>
    <source>
        <strain evidence="2 4">ANU1</strain>
    </source>
</reference>
<dbReference type="Proteomes" id="UP000094600">
    <property type="component" value="Chromosome"/>
</dbReference>
<dbReference type="EMBL" id="NJAI01000004">
    <property type="protein sequence ID" value="PHM54560.1"/>
    <property type="molecule type" value="Genomic_DNA"/>
</dbReference>
<organism evidence="3 5">
    <name type="scientific">Xenorhabdus hominickii</name>
    <dbReference type="NCBI Taxonomy" id="351679"/>
    <lineage>
        <taxon>Bacteria</taxon>
        <taxon>Pseudomonadati</taxon>
        <taxon>Pseudomonadota</taxon>
        <taxon>Gammaproteobacteria</taxon>
        <taxon>Enterobacterales</taxon>
        <taxon>Morganellaceae</taxon>
        <taxon>Xenorhabdus</taxon>
    </lineage>
</organism>
<evidence type="ECO:0000313" key="4">
    <source>
        <dbReference type="Proteomes" id="UP000094600"/>
    </source>
</evidence>
<dbReference type="AlphaFoldDB" id="A0A2G0Q5R1"/>
<evidence type="ECO:0000313" key="5">
    <source>
        <dbReference type="Proteomes" id="UP000225433"/>
    </source>
</evidence>
<feature type="transmembrane region" description="Helical" evidence="1">
    <location>
        <begin position="6"/>
        <end position="24"/>
    </location>
</feature>
<dbReference type="Proteomes" id="UP000225433">
    <property type="component" value="Unassembled WGS sequence"/>
</dbReference>